<organism evidence="1">
    <name type="scientific">Spironucleus salmonicida</name>
    <dbReference type="NCBI Taxonomy" id="348837"/>
    <lineage>
        <taxon>Eukaryota</taxon>
        <taxon>Metamonada</taxon>
        <taxon>Diplomonadida</taxon>
        <taxon>Hexamitidae</taxon>
        <taxon>Hexamitinae</taxon>
        <taxon>Spironucleus</taxon>
    </lineage>
</organism>
<evidence type="ECO:0000313" key="2">
    <source>
        <dbReference type="EMBL" id="KAH0574477.1"/>
    </source>
</evidence>
<proteinExistence type="predicted"/>
<sequence length="282" mass="33832">MNLTNIDADLQGQLPFNKATHLDQQRYNNDLQQPDIINRKTEHNSQTIKDTYFNKFQPDIQQVPSRNIITGIFLNFIPQTLEILLYCEDFLIQRNSFPQFSVEDFQDNIREFFWKQNITVSEEDILCFLQDFSFASLDFEREKHIAYITKIFEKLFISKHQTNLKINEFRFVSVEKFFFEQNNLAEIVHKCIKNAPIDNRKEMFQNIFIAGSVCLINGFDKKLKFELLNVFNDQYKRDFQDQYVYEKNWLNINKILEIQNLHITQNIEEKNKTLQTNNQIII</sequence>
<evidence type="ECO:0000313" key="1">
    <source>
        <dbReference type="EMBL" id="EST46015.1"/>
    </source>
</evidence>
<accession>V6LN16</accession>
<protein>
    <submittedName>
        <fullName evidence="1">Actin related protein</fullName>
    </submittedName>
</protein>
<gene>
    <name evidence="1" type="ORF">SS50377_14003</name>
    <name evidence="2" type="ORF">SS50377_24435</name>
</gene>
<reference evidence="2" key="2">
    <citation type="submission" date="2020-12" db="EMBL/GenBank/DDBJ databases">
        <title>New Spironucleus salmonicida genome in near-complete chromosomes.</title>
        <authorList>
            <person name="Xu F."/>
            <person name="Kurt Z."/>
            <person name="Jimenez-Gonzalez A."/>
            <person name="Astvaldsson A."/>
            <person name="Andersson J.O."/>
            <person name="Svard S.G."/>
        </authorList>
    </citation>
    <scope>NUCLEOTIDE SEQUENCE</scope>
    <source>
        <strain evidence="2">ATCC 50377</strain>
    </source>
</reference>
<name>V6LN16_9EUKA</name>
<reference evidence="1 2" key="1">
    <citation type="journal article" date="2014" name="PLoS Genet.">
        <title>The Genome of Spironucleus salmonicida Highlights a Fish Pathogen Adapted to Fluctuating Environments.</title>
        <authorList>
            <person name="Xu F."/>
            <person name="Jerlstrom-Hultqvist J."/>
            <person name="Einarsson E."/>
            <person name="Astvaldsson A."/>
            <person name="Svard S.G."/>
            <person name="Andersson J.O."/>
        </authorList>
    </citation>
    <scope>NUCLEOTIDE SEQUENCE</scope>
    <source>
        <strain evidence="2">ATCC 50377</strain>
    </source>
</reference>
<dbReference type="Proteomes" id="UP000018208">
    <property type="component" value="Unassembled WGS sequence"/>
</dbReference>
<dbReference type="OrthoDB" id="337660at2759"/>
<dbReference type="AlphaFoldDB" id="V6LN16"/>
<dbReference type="Gene3D" id="3.30.420.40">
    <property type="match status" value="1"/>
</dbReference>
<dbReference type="SUPFAM" id="SSF53067">
    <property type="entry name" value="Actin-like ATPase domain"/>
    <property type="match status" value="1"/>
</dbReference>
<dbReference type="VEuPathDB" id="GiardiaDB:SS50377_24435"/>
<dbReference type="Gene3D" id="3.90.640.10">
    <property type="entry name" value="Actin, Chain A, domain 4"/>
    <property type="match status" value="1"/>
</dbReference>
<dbReference type="InterPro" id="IPR043129">
    <property type="entry name" value="ATPase_NBD"/>
</dbReference>
<evidence type="ECO:0000313" key="3">
    <source>
        <dbReference type="Proteomes" id="UP000018208"/>
    </source>
</evidence>
<dbReference type="EMBL" id="AUWU02000004">
    <property type="protein sequence ID" value="KAH0574477.1"/>
    <property type="molecule type" value="Genomic_DNA"/>
</dbReference>
<keyword evidence="3" id="KW-1185">Reference proteome</keyword>
<dbReference type="EMBL" id="KI546085">
    <property type="protein sequence ID" value="EST46015.1"/>
    <property type="molecule type" value="Genomic_DNA"/>
</dbReference>